<comment type="caution">
    <text evidence="1">The sequence shown here is derived from an EMBL/GenBank/DDBJ whole genome shotgun (WGS) entry which is preliminary data.</text>
</comment>
<protein>
    <submittedName>
        <fullName evidence="1">Uncharacterized protein</fullName>
    </submittedName>
</protein>
<sequence>MKDIKIINNKSMKTSYSLKSGLFFAYAFILNLENPLVRSIKDFCILGNTILYVFSTNSKETH</sequence>
<dbReference type="Proteomes" id="UP000077881">
    <property type="component" value="Unassembled WGS sequence"/>
</dbReference>
<accession>A0A177ZTW6</accession>
<organism evidence="1 2">
    <name type="scientific">Lederbergia galactosidilytica</name>
    <dbReference type="NCBI Taxonomy" id="217031"/>
    <lineage>
        <taxon>Bacteria</taxon>
        <taxon>Bacillati</taxon>
        <taxon>Bacillota</taxon>
        <taxon>Bacilli</taxon>
        <taxon>Bacillales</taxon>
        <taxon>Bacillaceae</taxon>
        <taxon>Lederbergia</taxon>
    </lineage>
</organism>
<evidence type="ECO:0000313" key="2">
    <source>
        <dbReference type="Proteomes" id="UP000077881"/>
    </source>
</evidence>
<name>A0A177ZTW6_9BACI</name>
<proteinExistence type="predicted"/>
<dbReference type="EMBL" id="LDJR01000045">
    <property type="protein sequence ID" value="OAK71361.1"/>
    <property type="molecule type" value="Genomic_DNA"/>
</dbReference>
<reference evidence="1 2" key="1">
    <citation type="submission" date="2015-05" db="EMBL/GenBank/DDBJ databases">
        <title>Comparison of genome.</title>
        <authorList>
            <person name="Zheng Z."/>
            <person name="Sun M."/>
        </authorList>
    </citation>
    <scope>NUCLEOTIDE SEQUENCE [LARGE SCALE GENOMIC DNA]</scope>
    <source>
        <strain evidence="1 2">G25-74</strain>
    </source>
</reference>
<keyword evidence="2" id="KW-1185">Reference proteome</keyword>
<dbReference type="STRING" id="217031.ABB05_10290"/>
<dbReference type="AlphaFoldDB" id="A0A177ZTW6"/>
<evidence type="ECO:0000313" key="1">
    <source>
        <dbReference type="EMBL" id="OAK71361.1"/>
    </source>
</evidence>
<gene>
    <name evidence="1" type="ORF">ABB05_10290</name>
</gene>